<protein>
    <recommendedName>
        <fullName evidence="1">Amine oxidase domain-containing protein</fullName>
    </recommendedName>
</protein>
<proteinExistence type="predicted"/>
<accession>A0A090F1V3</accession>
<dbReference type="InterPro" id="IPR002937">
    <property type="entry name" value="Amino_oxidase"/>
</dbReference>
<organism evidence="2 3">
    <name type="scientific">Mesorhizobium plurifarium</name>
    <dbReference type="NCBI Taxonomy" id="69974"/>
    <lineage>
        <taxon>Bacteria</taxon>
        <taxon>Pseudomonadati</taxon>
        <taxon>Pseudomonadota</taxon>
        <taxon>Alphaproteobacteria</taxon>
        <taxon>Hyphomicrobiales</taxon>
        <taxon>Phyllobacteriaceae</taxon>
        <taxon>Mesorhizobium</taxon>
    </lineage>
</organism>
<evidence type="ECO:0000313" key="3">
    <source>
        <dbReference type="Proteomes" id="UP000046373"/>
    </source>
</evidence>
<evidence type="ECO:0000259" key="1">
    <source>
        <dbReference type="Pfam" id="PF01593"/>
    </source>
</evidence>
<dbReference type="Proteomes" id="UP000046373">
    <property type="component" value="Unassembled WGS sequence"/>
</dbReference>
<dbReference type="GeneID" id="31890395"/>
<dbReference type="SUPFAM" id="SSF51905">
    <property type="entry name" value="FAD/NAD(P)-binding domain"/>
    <property type="match status" value="1"/>
</dbReference>
<dbReference type="Pfam" id="PF01593">
    <property type="entry name" value="Amino_oxidase"/>
    <property type="match status" value="1"/>
</dbReference>
<dbReference type="GO" id="GO:0016491">
    <property type="term" value="F:oxidoreductase activity"/>
    <property type="evidence" value="ECO:0007669"/>
    <property type="project" value="InterPro"/>
</dbReference>
<gene>
    <name evidence="2" type="ORF">MPLDJ20_20214</name>
</gene>
<dbReference type="Gene3D" id="3.50.50.60">
    <property type="entry name" value="FAD/NAD(P)-binding domain"/>
    <property type="match status" value="1"/>
</dbReference>
<name>A0A090F1V3_MESPL</name>
<dbReference type="EMBL" id="CCNB01000012">
    <property type="protein sequence ID" value="CDX35481.1"/>
    <property type="molecule type" value="Genomic_DNA"/>
</dbReference>
<sequence length="287" mass="31203">MVQSIVRNAVRGGSTADPDVLSAQYALRYFASYLVRPKGQRLNIPQGMQQISKALSDRLACDVLELNAPVWRVSPPEEGCYGLEVEMPSNGITTFRASHVVFAIPVPGIAELAPWFPAWKLDAIEKVQTNPTVTLAIVLDSASKANWDDIFLITAADAHFNTVLQTRASADQVPSQRERTHFNCYLSADPETAAPGDDAATTSAWLEAFFRILPDARGRVLGTRLARWPRCFAYPAPGREKVLDQVQAPVDSAHLAGDFTSVTAGSHGALQEDGRAAREMLQASARS</sequence>
<evidence type="ECO:0000313" key="2">
    <source>
        <dbReference type="EMBL" id="CDX35481.1"/>
    </source>
</evidence>
<reference evidence="2 3" key="1">
    <citation type="submission" date="2014-08" db="EMBL/GenBank/DDBJ databases">
        <authorList>
            <person name="Moulin Lionel"/>
        </authorList>
    </citation>
    <scope>NUCLEOTIDE SEQUENCE [LARGE SCALE GENOMIC DNA]</scope>
</reference>
<dbReference type="AlphaFoldDB" id="A0A090F1V3"/>
<feature type="domain" description="Amine oxidase" evidence="1">
    <location>
        <begin position="9"/>
        <end position="281"/>
    </location>
</feature>
<dbReference type="InterPro" id="IPR036188">
    <property type="entry name" value="FAD/NAD-bd_sf"/>
</dbReference>